<evidence type="ECO:0000313" key="1">
    <source>
        <dbReference type="EMBL" id="CAG8804115.1"/>
    </source>
</evidence>
<protein>
    <submittedName>
        <fullName evidence="1">27556_t:CDS:1</fullName>
    </submittedName>
</protein>
<accession>A0A9N9JYZ7</accession>
<feature type="non-terminal residue" evidence="1">
    <location>
        <position position="1"/>
    </location>
</feature>
<dbReference type="GO" id="GO:0003676">
    <property type="term" value="F:nucleic acid binding"/>
    <property type="evidence" value="ECO:0007669"/>
    <property type="project" value="InterPro"/>
</dbReference>
<dbReference type="Gene3D" id="3.30.420.10">
    <property type="entry name" value="Ribonuclease H-like superfamily/Ribonuclease H"/>
    <property type="match status" value="1"/>
</dbReference>
<dbReference type="AlphaFoldDB" id="A0A9N9JYZ7"/>
<keyword evidence="2" id="KW-1185">Reference proteome</keyword>
<sequence length="127" mass="14448">KLVPVVVKWNQDTTIVQWKEYVERISRENINMFNDVIYIDESDFNLHLCHSRGCAPRGKPAIKEVATQRGKNITIIAAMSGNEIIKTSCCLSSTTEIVFSKVKNLVAKHPLDSQETILERIEEAFNK</sequence>
<proteinExistence type="predicted"/>
<dbReference type="EMBL" id="CAJVPY010038641">
    <property type="protein sequence ID" value="CAG8804115.1"/>
    <property type="molecule type" value="Genomic_DNA"/>
</dbReference>
<dbReference type="OrthoDB" id="2428500at2759"/>
<evidence type="ECO:0000313" key="2">
    <source>
        <dbReference type="Proteomes" id="UP000789405"/>
    </source>
</evidence>
<organism evidence="1 2">
    <name type="scientific">Dentiscutata erythropus</name>
    <dbReference type="NCBI Taxonomy" id="1348616"/>
    <lineage>
        <taxon>Eukaryota</taxon>
        <taxon>Fungi</taxon>
        <taxon>Fungi incertae sedis</taxon>
        <taxon>Mucoromycota</taxon>
        <taxon>Glomeromycotina</taxon>
        <taxon>Glomeromycetes</taxon>
        <taxon>Diversisporales</taxon>
        <taxon>Gigasporaceae</taxon>
        <taxon>Dentiscutata</taxon>
    </lineage>
</organism>
<comment type="caution">
    <text evidence="1">The sequence shown here is derived from an EMBL/GenBank/DDBJ whole genome shotgun (WGS) entry which is preliminary data.</text>
</comment>
<dbReference type="InterPro" id="IPR036397">
    <property type="entry name" value="RNaseH_sf"/>
</dbReference>
<feature type="non-terminal residue" evidence="1">
    <location>
        <position position="127"/>
    </location>
</feature>
<gene>
    <name evidence="1" type="ORF">DERYTH_LOCUS24031</name>
</gene>
<name>A0A9N9JYZ7_9GLOM</name>
<dbReference type="Proteomes" id="UP000789405">
    <property type="component" value="Unassembled WGS sequence"/>
</dbReference>
<reference evidence="1" key="1">
    <citation type="submission" date="2021-06" db="EMBL/GenBank/DDBJ databases">
        <authorList>
            <person name="Kallberg Y."/>
            <person name="Tangrot J."/>
            <person name="Rosling A."/>
        </authorList>
    </citation>
    <scope>NUCLEOTIDE SEQUENCE</scope>
    <source>
        <strain evidence="1">MA453B</strain>
    </source>
</reference>